<feature type="region of interest" description="Disordered" evidence="1">
    <location>
        <begin position="25"/>
        <end position="107"/>
    </location>
</feature>
<protein>
    <submittedName>
        <fullName evidence="2">Unannotated protein</fullName>
    </submittedName>
</protein>
<name>A0A6J6STK4_9ZZZZ</name>
<feature type="compositionally biased region" description="Low complexity" evidence="1">
    <location>
        <begin position="74"/>
        <end position="84"/>
    </location>
</feature>
<dbReference type="AlphaFoldDB" id="A0A6J6STK4"/>
<feature type="compositionally biased region" description="Polar residues" evidence="1">
    <location>
        <begin position="30"/>
        <end position="48"/>
    </location>
</feature>
<organism evidence="2">
    <name type="scientific">freshwater metagenome</name>
    <dbReference type="NCBI Taxonomy" id="449393"/>
    <lineage>
        <taxon>unclassified sequences</taxon>
        <taxon>metagenomes</taxon>
        <taxon>ecological metagenomes</taxon>
    </lineage>
</organism>
<reference evidence="2" key="1">
    <citation type="submission" date="2020-05" db="EMBL/GenBank/DDBJ databases">
        <authorList>
            <person name="Chiriac C."/>
            <person name="Salcher M."/>
            <person name="Ghai R."/>
            <person name="Kavagutti S V."/>
        </authorList>
    </citation>
    <scope>NUCLEOTIDE SEQUENCE</scope>
</reference>
<proteinExistence type="predicted"/>
<dbReference type="EMBL" id="CAEZYV010000080">
    <property type="protein sequence ID" value="CAB4738070.1"/>
    <property type="molecule type" value="Genomic_DNA"/>
</dbReference>
<evidence type="ECO:0000256" key="1">
    <source>
        <dbReference type="SAM" id="MobiDB-lite"/>
    </source>
</evidence>
<gene>
    <name evidence="2" type="ORF">UFOPK2788_00622</name>
</gene>
<evidence type="ECO:0000313" key="2">
    <source>
        <dbReference type="EMBL" id="CAB4738070.1"/>
    </source>
</evidence>
<accession>A0A6J6STK4</accession>
<feature type="compositionally biased region" description="Low complexity" evidence="1">
    <location>
        <begin position="49"/>
        <end position="64"/>
    </location>
</feature>
<sequence>MKSQIALVGIGLAVAAGVAYAELKPADSAPNITNVSTPDPVASSTPQETASATPTKSATPVKSKAPAKTKAPKIAKPAISKPSISGGGGDDDGEGREHGERGEEDDD</sequence>